<dbReference type="SUPFAM" id="SSF53850">
    <property type="entry name" value="Periplasmic binding protein-like II"/>
    <property type="match status" value="1"/>
</dbReference>
<dbReference type="Pfam" id="PF00496">
    <property type="entry name" value="SBP_bac_5"/>
    <property type="match status" value="1"/>
</dbReference>
<name>A9DD41_HOEPD</name>
<evidence type="ECO:0000313" key="4">
    <source>
        <dbReference type="Proteomes" id="UP000004291"/>
    </source>
</evidence>
<dbReference type="Gene3D" id="3.40.190.10">
    <property type="entry name" value="Periplasmic binding protein-like II"/>
    <property type="match status" value="1"/>
</dbReference>
<dbReference type="eggNOG" id="COG0747">
    <property type="taxonomic scope" value="Bacteria"/>
</dbReference>
<evidence type="ECO:0000259" key="2">
    <source>
        <dbReference type="Pfam" id="PF00496"/>
    </source>
</evidence>
<dbReference type="Gene3D" id="3.90.76.10">
    <property type="entry name" value="Dipeptide-binding Protein, Domain 1"/>
    <property type="match status" value="1"/>
</dbReference>
<dbReference type="EMBL" id="ABIA03000002">
    <property type="protein sequence ID" value="EDQ32267.1"/>
    <property type="molecule type" value="Genomic_DNA"/>
</dbReference>
<dbReference type="AlphaFoldDB" id="A9DD41"/>
<dbReference type="HOGENOM" id="CLU_2081601_0_0_5"/>
<reference evidence="3 4" key="1">
    <citation type="submission" date="2007-10" db="EMBL/GenBank/DDBJ databases">
        <authorList>
            <person name="Wagner-Dobler I."/>
            <person name="Ferriera S."/>
            <person name="Johnson J."/>
            <person name="Kravitz S."/>
            <person name="Beeson K."/>
            <person name="Sutton G."/>
            <person name="Rogers Y.-H."/>
            <person name="Friedman R."/>
            <person name="Frazier M."/>
            <person name="Venter J.C."/>
        </authorList>
    </citation>
    <scope>NUCLEOTIDE SEQUENCE [LARGE SCALE GENOMIC DNA]</scope>
    <source>
        <strain evidence="3 4">DFL-43</strain>
    </source>
</reference>
<evidence type="ECO:0000256" key="1">
    <source>
        <dbReference type="SAM" id="MobiDB-lite"/>
    </source>
</evidence>
<keyword evidence="4" id="KW-1185">Reference proteome</keyword>
<reference evidence="3 4" key="2">
    <citation type="submission" date="2012-06" db="EMBL/GenBank/DDBJ databases">
        <authorList>
            <person name="Fiebig A."/>
        </authorList>
    </citation>
    <scope>NUCLEOTIDE SEQUENCE [LARGE SCALE GENOMIC DNA]</scope>
    <source>
        <strain evidence="3 4">DFL-43</strain>
    </source>
</reference>
<dbReference type="OrthoDB" id="9803988at2"/>
<protein>
    <submittedName>
        <fullName evidence="3">Bacterial extracellular solute-binding protein, family 5 Middle</fullName>
    </submittedName>
</protein>
<gene>
    <name evidence="3" type="ORF">HPDFL43_07292</name>
</gene>
<comment type="caution">
    <text evidence="3">The sequence shown here is derived from an EMBL/GenBank/DDBJ whole genome shotgun (WGS) entry which is preliminary data.</text>
</comment>
<organism evidence="3 4">
    <name type="scientific">Hoeflea phototrophica (strain DSM 17068 / NCIMB 14078 / DFL-43)</name>
    <dbReference type="NCBI Taxonomy" id="411684"/>
    <lineage>
        <taxon>Bacteria</taxon>
        <taxon>Pseudomonadati</taxon>
        <taxon>Pseudomonadota</taxon>
        <taxon>Alphaproteobacteria</taxon>
        <taxon>Hyphomicrobiales</taxon>
        <taxon>Rhizobiaceae</taxon>
        <taxon>Hoeflea</taxon>
    </lineage>
</organism>
<proteinExistence type="predicted"/>
<dbReference type="InterPro" id="IPR000914">
    <property type="entry name" value="SBP_5_dom"/>
</dbReference>
<sequence length="117" mass="12484">METGSVQAKAKTTSAPTRTGPDFSSPQLGQFNSIVGAKKCDEDTVILLTSKPYPALMAQLVKLSVVPEHVASELGQEGFNEAPVGSGPYKLVSSDRGVKVSLHAFRPATHQHHRSSR</sequence>
<feature type="region of interest" description="Disordered" evidence="1">
    <location>
        <begin position="1"/>
        <end position="26"/>
    </location>
</feature>
<evidence type="ECO:0000313" key="3">
    <source>
        <dbReference type="EMBL" id="EDQ32267.1"/>
    </source>
</evidence>
<feature type="domain" description="Solute-binding protein family 5" evidence="2">
    <location>
        <begin position="21"/>
        <end position="104"/>
    </location>
</feature>
<dbReference type="STRING" id="411684.HPDFL43_07292"/>
<accession>A9DD41</accession>
<dbReference type="Proteomes" id="UP000004291">
    <property type="component" value="Chromosome"/>
</dbReference>